<keyword evidence="1" id="KW-1133">Transmembrane helix</keyword>
<protein>
    <submittedName>
        <fullName evidence="2">Uncharacterized protein</fullName>
    </submittedName>
</protein>
<evidence type="ECO:0000256" key="1">
    <source>
        <dbReference type="SAM" id="Phobius"/>
    </source>
</evidence>
<reference evidence="2 3" key="1">
    <citation type="submission" date="2015-04" db="EMBL/GenBank/DDBJ databases">
        <title>The draft genome sequence of Erythrobacter marinus HWDM-33.</title>
        <authorList>
            <person name="Zhuang L."/>
            <person name="Liu Y."/>
            <person name="Shao Z."/>
        </authorList>
    </citation>
    <scope>NUCLEOTIDE SEQUENCE [LARGE SCALE GENOMIC DNA]</scope>
    <source>
        <strain evidence="2 3">HWDM-33</strain>
    </source>
</reference>
<dbReference type="AlphaFoldDB" id="A0A0H0XNW2"/>
<proteinExistence type="predicted"/>
<evidence type="ECO:0000313" key="3">
    <source>
        <dbReference type="Proteomes" id="UP000053455"/>
    </source>
</evidence>
<dbReference type="PATRIC" id="fig|874156.12.peg.1604"/>
<keyword evidence="3" id="KW-1185">Reference proteome</keyword>
<accession>A0A0H0XNW2</accession>
<name>A0A0H0XNW2_9SPHN</name>
<dbReference type="Proteomes" id="UP000053455">
    <property type="component" value="Unassembled WGS sequence"/>
</dbReference>
<keyword evidence="1" id="KW-0472">Membrane</keyword>
<organism evidence="2 3">
    <name type="scientific">Aurantiacibacter marinus</name>
    <dbReference type="NCBI Taxonomy" id="874156"/>
    <lineage>
        <taxon>Bacteria</taxon>
        <taxon>Pseudomonadati</taxon>
        <taxon>Pseudomonadota</taxon>
        <taxon>Alphaproteobacteria</taxon>
        <taxon>Sphingomonadales</taxon>
        <taxon>Erythrobacteraceae</taxon>
        <taxon>Aurantiacibacter</taxon>
    </lineage>
</organism>
<dbReference type="EMBL" id="LBHU01000002">
    <property type="protein sequence ID" value="KLI63637.1"/>
    <property type="molecule type" value="Genomic_DNA"/>
</dbReference>
<feature type="transmembrane region" description="Helical" evidence="1">
    <location>
        <begin position="77"/>
        <end position="97"/>
    </location>
</feature>
<dbReference type="STRING" id="874156.GCA_001021555_01758"/>
<keyword evidence="1" id="KW-0812">Transmembrane</keyword>
<evidence type="ECO:0000313" key="2">
    <source>
        <dbReference type="EMBL" id="KLI63637.1"/>
    </source>
</evidence>
<gene>
    <name evidence="2" type="ORF">AAV99_07805</name>
</gene>
<dbReference type="RefSeq" id="WP_047093450.1">
    <property type="nucleotide sequence ID" value="NZ_LBHU01000002.1"/>
</dbReference>
<sequence length="107" mass="12318">MTKSRLMHWSEDLKPNKTGKQKILPMEGYEERFFSRTIGRFIRNWSVRRAKLAFVISTPIYAGFAAFAHFFDEPVTFVEAATFTTTASSLTTVIAFFSKHVPDIDFD</sequence>
<comment type="caution">
    <text evidence="2">The sequence shown here is derived from an EMBL/GenBank/DDBJ whole genome shotgun (WGS) entry which is preliminary data.</text>
</comment>
<feature type="transmembrane region" description="Helical" evidence="1">
    <location>
        <begin position="52"/>
        <end position="71"/>
    </location>
</feature>